<evidence type="ECO:0000313" key="3">
    <source>
        <dbReference type="EMBL" id="KAJ6997199.1"/>
    </source>
</evidence>
<dbReference type="Gene3D" id="1.25.40.10">
    <property type="entry name" value="Tetratricopeptide repeat domain"/>
    <property type="match status" value="2"/>
</dbReference>
<feature type="repeat" description="PPR" evidence="2">
    <location>
        <begin position="265"/>
        <end position="299"/>
    </location>
</feature>
<name>A0AAD6QV15_9ROSI</name>
<gene>
    <name evidence="3" type="ORF">NC653_013694</name>
</gene>
<evidence type="ECO:0008006" key="5">
    <source>
        <dbReference type="Google" id="ProtNLM"/>
    </source>
</evidence>
<sequence length="440" mass="50280">MASSLRHFSTNITTTQKISISISKAKSKLRTEHDPDKALAIYSAASNNDSSPAASRYAQDLTVRRLAKSHRFTDIESLIESRKTDPKIKQEPFLSSLIRSYGVAGMFDQAMKTYHQMDQLGTPRSSISLNALLSACIQSRLYNKVPVLFDEISEKYRVLPDKVSYGILVKSYCEDGKPDKANEVLREMEKKGVEVTTVVYTTVLNCLYSMGKDEEAERFWHAMVKRGCELDAAVYNVKISNAMKQGPERVKELIEDMENSALKPDTISYNYLITSYCMNGMMEDAKKVYERLERYGSKANAATFRTLVFHLCKNGEYEKGYKLFKESVRVHRIPDFNTLKYLAEGLAEKKKMKEAKGLIRTMKKKFPPNLLNAWKKVEEHLGLHSPEEDKELARGADNLGWEALHYRVLQEVMAKNVLLNFFFFFFSILSLKYKRCGCVG</sequence>
<protein>
    <recommendedName>
        <fullName evidence="5">Pentatricopeptide repeat-containing protein</fullName>
    </recommendedName>
</protein>
<reference evidence="3" key="1">
    <citation type="journal article" date="2023" name="Mol. Ecol. Resour.">
        <title>Chromosome-level genome assembly of a triploid poplar Populus alba 'Berolinensis'.</title>
        <authorList>
            <person name="Chen S."/>
            <person name="Yu Y."/>
            <person name="Wang X."/>
            <person name="Wang S."/>
            <person name="Zhang T."/>
            <person name="Zhou Y."/>
            <person name="He R."/>
            <person name="Meng N."/>
            <person name="Wang Y."/>
            <person name="Liu W."/>
            <person name="Liu Z."/>
            <person name="Liu J."/>
            <person name="Guo Q."/>
            <person name="Huang H."/>
            <person name="Sederoff R.R."/>
            <person name="Wang G."/>
            <person name="Qu G."/>
            <person name="Chen S."/>
        </authorList>
    </citation>
    <scope>NUCLEOTIDE SEQUENCE</scope>
    <source>
        <strain evidence="3">SC-2020</strain>
    </source>
</reference>
<proteinExistence type="predicted"/>
<dbReference type="SUPFAM" id="SSF48452">
    <property type="entry name" value="TPR-like"/>
    <property type="match status" value="1"/>
</dbReference>
<evidence type="ECO:0000256" key="1">
    <source>
        <dbReference type="ARBA" id="ARBA00022737"/>
    </source>
</evidence>
<accession>A0AAD6QV15</accession>
<feature type="repeat" description="PPR" evidence="2">
    <location>
        <begin position="161"/>
        <end position="195"/>
    </location>
</feature>
<evidence type="ECO:0000256" key="2">
    <source>
        <dbReference type="PROSITE-ProRule" id="PRU00708"/>
    </source>
</evidence>
<dbReference type="PANTHER" id="PTHR47931">
    <property type="entry name" value="OS01G0228400 PROTEIN"/>
    <property type="match status" value="1"/>
</dbReference>
<dbReference type="NCBIfam" id="TIGR00756">
    <property type="entry name" value="PPR"/>
    <property type="match status" value="4"/>
</dbReference>
<dbReference type="InterPro" id="IPR011990">
    <property type="entry name" value="TPR-like_helical_dom_sf"/>
</dbReference>
<keyword evidence="4" id="KW-1185">Reference proteome</keyword>
<keyword evidence="1" id="KW-0677">Repeat</keyword>
<dbReference type="AlphaFoldDB" id="A0AAD6QV15"/>
<feature type="repeat" description="PPR" evidence="2">
    <location>
        <begin position="300"/>
        <end position="334"/>
    </location>
</feature>
<evidence type="ECO:0000313" key="4">
    <source>
        <dbReference type="Proteomes" id="UP001164929"/>
    </source>
</evidence>
<dbReference type="EMBL" id="JAQIZT010000005">
    <property type="protein sequence ID" value="KAJ6997199.1"/>
    <property type="molecule type" value="Genomic_DNA"/>
</dbReference>
<dbReference type="InterPro" id="IPR002885">
    <property type="entry name" value="PPR_rpt"/>
</dbReference>
<dbReference type="Pfam" id="PF13041">
    <property type="entry name" value="PPR_2"/>
    <property type="match status" value="2"/>
</dbReference>
<feature type="repeat" description="PPR" evidence="2">
    <location>
        <begin position="196"/>
        <end position="230"/>
    </location>
</feature>
<dbReference type="Proteomes" id="UP001164929">
    <property type="component" value="Chromosome 5"/>
</dbReference>
<dbReference type="PANTHER" id="PTHR47931:SF3">
    <property type="entry name" value="PENTATRICOPEPTIDE REPEAT-CONTAINING PROTEIN, MITOCHONDRIAL"/>
    <property type="match status" value="1"/>
</dbReference>
<dbReference type="Pfam" id="PF01535">
    <property type="entry name" value="PPR"/>
    <property type="match status" value="2"/>
</dbReference>
<comment type="caution">
    <text evidence="3">The sequence shown here is derived from an EMBL/GenBank/DDBJ whole genome shotgun (WGS) entry which is preliminary data.</text>
</comment>
<organism evidence="3 4">
    <name type="scientific">Populus alba x Populus x berolinensis</name>
    <dbReference type="NCBI Taxonomy" id="444605"/>
    <lineage>
        <taxon>Eukaryota</taxon>
        <taxon>Viridiplantae</taxon>
        <taxon>Streptophyta</taxon>
        <taxon>Embryophyta</taxon>
        <taxon>Tracheophyta</taxon>
        <taxon>Spermatophyta</taxon>
        <taxon>Magnoliopsida</taxon>
        <taxon>eudicotyledons</taxon>
        <taxon>Gunneridae</taxon>
        <taxon>Pentapetalae</taxon>
        <taxon>rosids</taxon>
        <taxon>fabids</taxon>
        <taxon>Malpighiales</taxon>
        <taxon>Salicaceae</taxon>
        <taxon>Saliceae</taxon>
        <taxon>Populus</taxon>
    </lineage>
</organism>
<dbReference type="PROSITE" id="PS51375">
    <property type="entry name" value="PPR"/>
    <property type="match status" value="4"/>
</dbReference>